<evidence type="ECO:0000256" key="4">
    <source>
        <dbReference type="ARBA" id="ARBA00022803"/>
    </source>
</evidence>
<feature type="non-terminal residue" evidence="7">
    <location>
        <position position="249"/>
    </location>
</feature>
<sequence length="249" mass="28529">MGNLDDAFKYFQLVVNRLVTLHGKRDSDPEFIGVSLKLADIFAQKGQLDDAEVGFSHCVRKQMMVVDEHMKKYSVAQGALVEDRHVADTQGPIYTDPIALFGMALERYAHFLVTYRDEKRMREAEEYMDEVMKVIFTSKSMTVVLTCVPLLKICYQLYGSNSFHTINLLNNFGAVLIFKNRFEAALKYLAIGIDRILYVNECASMIPGYYCNYAEALYHVGRKKEALEYARKAVLLSKSEEPRIQNYAQ</sequence>
<name>A0A3P7KPS9_STRVU</name>
<evidence type="ECO:0000256" key="5">
    <source>
        <dbReference type="ARBA" id="ARBA00022946"/>
    </source>
</evidence>
<gene>
    <name evidence="7" type="ORF">SVUK_LOCUS7603</name>
</gene>
<keyword evidence="5" id="KW-0809">Transit peptide</keyword>
<comment type="similarity">
    <text evidence="2">Belongs to the TTC19 family.</text>
</comment>
<dbReference type="GO" id="GO:0005743">
    <property type="term" value="C:mitochondrial inner membrane"/>
    <property type="evidence" value="ECO:0007669"/>
    <property type="project" value="TreeGrafter"/>
</dbReference>
<keyword evidence="3" id="KW-0677">Repeat</keyword>
<dbReference type="AlphaFoldDB" id="A0A3P7KPS9"/>
<dbReference type="InterPro" id="IPR019734">
    <property type="entry name" value="TPR_rpt"/>
</dbReference>
<dbReference type="InterPro" id="IPR011990">
    <property type="entry name" value="TPR-like_helical_dom_sf"/>
</dbReference>
<comment type="subcellular location">
    <subcellularLocation>
        <location evidence="1">Mitochondrion</location>
    </subcellularLocation>
</comment>
<organism evidence="7 8">
    <name type="scientific">Strongylus vulgaris</name>
    <name type="common">Blood worm</name>
    <dbReference type="NCBI Taxonomy" id="40348"/>
    <lineage>
        <taxon>Eukaryota</taxon>
        <taxon>Metazoa</taxon>
        <taxon>Ecdysozoa</taxon>
        <taxon>Nematoda</taxon>
        <taxon>Chromadorea</taxon>
        <taxon>Rhabditida</taxon>
        <taxon>Rhabditina</taxon>
        <taxon>Rhabditomorpha</taxon>
        <taxon>Strongyloidea</taxon>
        <taxon>Strongylidae</taxon>
        <taxon>Strongylus</taxon>
    </lineage>
</organism>
<reference evidence="7 8" key="1">
    <citation type="submission" date="2018-11" db="EMBL/GenBank/DDBJ databases">
        <authorList>
            <consortium name="Pathogen Informatics"/>
        </authorList>
    </citation>
    <scope>NUCLEOTIDE SEQUENCE [LARGE SCALE GENOMIC DNA]</scope>
</reference>
<dbReference type="GO" id="GO:0034551">
    <property type="term" value="P:mitochondrial respiratory chain complex III assembly"/>
    <property type="evidence" value="ECO:0007669"/>
    <property type="project" value="InterPro"/>
</dbReference>
<dbReference type="PANTHER" id="PTHR13143">
    <property type="entry name" value="TETRATRICOPEPTIDE REPEAT PROTEIN 19"/>
    <property type="match status" value="1"/>
</dbReference>
<dbReference type="EMBL" id="UYYB01026219">
    <property type="protein sequence ID" value="VDM72605.1"/>
    <property type="molecule type" value="Genomic_DNA"/>
</dbReference>
<evidence type="ECO:0000256" key="2">
    <source>
        <dbReference type="ARBA" id="ARBA00008219"/>
    </source>
</evidence>
<keyword evidence="8" id="KW-1185">Reference proteome</keyword>
<keyword evidence="4" id="KW-0802">TPR repeat</keyword>
<evidence type="ECO:0000256" key="6">
    <source>
        <dbReference type="ARBA" id="ARBA00023128"/>
    </source>
</evidence>
<dbReference type="Pfam" id="PF13181">
    <property type="entry name" value="TPR_8"/>
    <property type="match status" value="1"/>
</dbReference>
<evidence type="ECO:0000256" key="3">
    <source>
        <dbReference type="ARBA" id="ARBA00022737"/>
    </source>
</evidence>
<dbReference type="OrthoDB" id="5986190at2759"/>
<proteinExistence type="inferred from homology"/>
<protein>
    <submittedName>
        <fullName evidence="7">Uncharacterized protein</fullName>
    </submittedName>
</protein>
<evidence type="ECO:0000256" key="1">
    <source>
        <dbReference type="ARBA" id="ARBA00004173"/>
    </source>
</evidence>
<evidence type="ECO:0000313" key="8">
    <source>
        <dbReference type="Proteomes" id="UP000270094"/>
    </source>
</evidence>
<dbReference type="SUPFAM" id="SSF48452">
    <property type="entry name" value="TPR-like"/>
    <property type="match status" value="1"/>
</dbReference>
<dbReference type="Proteomes" id="UP000270094">
    <property type="component" value="Unassembled WGS sequence"/>
</dbReference>
<accession>A0A3P7KPS9</accession>
<dbReference type="PANTHER" id="PTHR13143:SF6">
    <property type="entry name" value="TETRATRICOPEPTIDE REPEAT PROTEIN 19, MITOCHONDRIAL"/>
    <property type="match status" value="1"/>
</dbReference>
<keyword evidence="6" id="KW-0496">Mitochondrion</keyword>
<dbReference type="Gene3D" id="1.25.40.10">
    <property type="entry name" value="Tetratricopeptide repeat domain"/>
    <property type="match status" value="1"/>
</dbReference>
<evidence type="ECO:0000313" key="7">
    <source>
        <dbReference type="EMBL" id="VDM72605.1"/>
    </source>
</evidence>
<dbReference type="InterPro" id="IPR040395">
    <property type="entry name" value="TTC19"/>
</dbReference>